<keyword evidence="8" id="KW-0472">Membrane</keyword>
<dbReference type="GO" id="GO:0020037">
    <property type="term" value="F:heme binding"/>
    <property type="evidence" value="ECO:0007669"/>
    <property type="project" value="InterPro"/>
</dbReference>
<name>A0A9P6JL39_9AGAR</name>
<evidence type="ECO:0000256" key="7">
    <source>
        <dbReference type="ARBA" id="ARBA00023033"/>
    </source>
</evidence>
<keyword evidence="4" id="KW-0479">Metal-binding</keyword>
<dbReference type="SUPFAM" id="SSF48264">
    <property type="entry name" value="Cytochrome P450"/>
    <property type="match status" value="1"/>
</dbReference>
<evidence type="ECO:0000256" key="2">
    <source>
        <dbReference type="ARBA" id="ARBA00010617"/>
    </source>
</evidence>
<evidence type="ECO:0000313" key="10">
    <source>
        <dbReference type="Proteomes" id="UP000807306"/>
    </source>
</evidence>
<organism evidence="9 10">
    <name type="scientific">Crepidotus variabilis</name>
    <dbReference type="NCBI Taxonomy" id="179855"/>
    <lineage>
        <taxon>Eukaryota</taxon>
        <taxon>Fungi</taxon>
        <taxon>Dikarya</taxon>
        <taxon>Basidiomycota</taxon>
        <taxon>Agaricomycotina</taxon>
        <taxon>Agaricomycetes</taxon>
        <taxon>Agaricomycetidae</taxon>
        <taxon>Agaricales</taxon>
        <taxon>Agaricineae</taxon>
        <taxon>Crepidotaceae</taxon>
        <taxon>Crepidotus</taxon>
    </lineage>
</organism>
<evidence type="ECO:0000256" key="6">
    <source>
        <dbReference type="ARBA" id="ARBA00023004"/>
    </source>
</evidence>
<dbReference type="PANTHER" id="PTHR46300">
    <property type="entry name" value="P450, PUTATIVE (EUROFUNG)-RELATED-RELATED"/>
    <property type="match status" value="1"/>
</dbReference>
<keyword evidence="3" id="KW-0349">Heme</keyword>
<evidence type="ECO:0000313" key="9">
    <source>
        <dbReference type="EMBL" id="KAF9524344.1"/>
    </source>
</evidence>
<keyword evidence="8" id="KW-0812">Transmembrane</keyword>
<keyword evidence="5" id="KW-0560">Oxidoreductase</keyword>
<evidence type="ECO:0000256" key="8">
    <source>
        <dbReference type="SAM" id="Phobius"/>
    </source>
</evidence>
<feature type="transmembrane region" description="Helical" evidence="8">
    <location>
        <begin position="110"/>
        <end position="133"/>
    </location>
</feature>
<dbReference type="Proteomes" id="UP000807306">
    <property type="component" value="Unassembled WGS sequence"/>
</dbReference>
<evidence type="ECO:0000256" key="3">
    <source>
        <dbReference type="ARBA" id="ARBA00022617"/>
    </source>
</evidence>
<reference evidence="9" key="1">
    <citation type="submission" date="2020-11" db="EMBL/GenBank/DDBJ databases">
        <authorList>
            <consortium name="DOE Joint Genome Institute"/>
            <person name="Ahrendt S."/>
            <person name="Riley R."/>
            <person name="Andreopoulos W."/>
            <person name="Labutti K."/>
            <person name="Pangilinan J."/>
            <person name="Ruiz-Duenas F.J."/>
            <person name="Barrasa J.M."/>
            <person name="Sanchez-Garcia M."/>
            <person name="Camarero S."/>
            <person name="Miyauchi S."/>
            <person name="Serrano A."/>
            <person name="Linde D."/>
            <person name="Babiker R."/>
            <person name="Drula E."/>
            <person name="Ayuso-Fernandez I."/>
            <person name="Pacheco R."/>
            <person name="Padilla G."/>
            <person name="Ferreira P."/>
            <person name="Barriuso J."/>
            <person name="Kellner H."/>
            <person name="Castanera R."/>
            <person name="Alfaro M."/>
            <person name="Ramirez L."/>
            <person name="Pisabarro A.G."/>
            <person name="Kuo A."/>
            <person name="Tritt A."/>
            <person name="Lipzen A."/>
            <person name="He G."/>
            <person name="Yan M."/>
            <person name="Ng V."/>
            <person name="Cullen D."/>
            <person name="Martin F."/>
            <person name="Rosso M.-N."/>
            <person name="Henrissat B."/>
            <person name="Hibbett D."/>
            <person name="Martinez A.T."/>
            <person name="Grigoriev I.V."/>
        </authorList>
    </citation>
    <scope>NUCLEOTIDE SEQUENCE</scope>
    <source>
        <strain evidence="9">CBS 506.95</strain>
    </source>
</reference>
<dbReference type="GO" id="GO:0016705">
    <property type="term" value="F:oxidoreductase activity, acting on paired donors, with incorporation or reduction of molecular oxygen"/>
    <property type="evidence" value="ECO:0007669"/>
    <property type="project" value="InterPro"/>
</dbReference>
<dbReference type="GO" id="GO:0004497">
    <property type="term" value="F:monooxygenase activity"/>
    <property type="evidence" value="ECO:0007669"/>
    <property type="project" value="UniProtKB-KW"/>
</dbReference>
<evidence type="ECO:0000256" key="5">
    <source>
        <dbReference type="ARBA" id="ARBA00023002"/>
    </source>
</evidence>
<accession>A0A9P6JL39</accession>
<dbReference type="InterPro" id="IPR036396">
    <property type="entry name" value="Cyt_P450_sf"/>
</dbReference>
<keyword evidence="6" id="KW-0408">Iron</keyword>
<dbReference type="AlphaFoldDB" id="A0A9P6JL39"/>
<keyword evidence="7" id="KW-0503">Monooxygenase</keyword>
<evidence type="ECO:0000256" key="4">
    <source>
        <dbReference type="ARBA" id="ARBA00022723"/>
    </source>
</evidence>
<sequence length="135" mass="15359">MYYLDVVAAITAVFILHRLSKRKHSPYSHLPLPPGPKGLPLIGNLKDLPSGFEWQTYHKWSRDLNSDIIYINAAGQTIIVLDTAEAVTELFEKKSSIYSDRARMPMINELMGWSFNFAFMPYGMHILFCFSVGST</sequence>
<evidence type="ECO:0008006" key="11">
    <source>
        <dbReference type="Google" id="ProtNLM"/>
    </source>
</evidence>
<comment type="similarity">
    <text evidence="2">Belongs to the cytochrome P450 family.</text>
</comment>
<keyword evidence="10" id="KW-1185">Reference proteome</keyword>
<dbReference type="InterPro" id="IPR050364">
    <property type="entry name" value="Cytochrome_P450_fung"/>
</dbReference>
<gene>
    <name evidence="9" type="ORF">CPB83DRAFT_773892</name>
</gene>
<protein>
    <recommendedName>
        <fullName evidence="11">Cytochrome P450</fullName>
    </recommendedName>
</protein>
<dbReference type="OrthoDB" id="1055148at2759"/>
<dbReference type="Gene3D" id="1.10.630.10">
    <property type="entry name" value="Cytochrome P450"/>
    <property type="match status" value="1"/>
</dbReference>
<comment type="cofactor">
    <cofactor evidence="1">
        <name>heme</name>
        <dbReference type="ChEBI" id="CHEBI:30413"/>
    </cofactor>
</comment>
<proteinExistence type="inferred from homology"/>
<dbReference type="GO" id="GO:0005506">
    <property type="term" value="F:iron ion binding"/>
    <property type="evidence" value="ECO:0007669"/>
    <property type="project" value="InterPro"/>
</dbReference>
<comment type="caution">
    <text evidence="9">The sequence shown here is derived from an EMBL/GenBank/DDBJ whole genome shotgun (WGS) entry which is preliminary data.</text>
</comment>
<keyword evidence="8" id="KW-1133">Transmembrane helix</keyword>
<evidence type="ECO:0000256" key="1">
    <source>
        <dbReference type="ARBA" id="ARBA00001971"/>
    </source>
</evidence>
<dbReference type="EMBL" id="MU157900">
    <property type="protein sequence ID" value="KAF9524344.1"/>
    <property type="molecule type" value="Genomic_DNA"/>
</dbReference>